<dbReference type="InterPro" id="IPR043044">
    <property type="entry name" value="TPA1/Ofd1_C"/>
</dbReference>
<evidence type="ECO:0000256" key="8">
    <source>
        <dbReference type="ARBA" id="ARBA00047444"/>
    </source>
</evidence>
<sequence>MKRKAQDEKPDIPDEANGRADKKRRSSIDKTSRSAVQHHFCSGMFEKTVLQEYKSSYATSEPYKHGETDIYKIHQPGDLANLDGLDDSSLKLLPSLLTLRDALYSAAFRDYFSAITGSGPLSGRKTDMAINVYTPGCHLLCHDDVIGSRRVSYILYLTDPDRPWRAEWGGALRLYPMQTFIGDNGGETKVPNPDFSVSIPPAFNQLTFFAVQPGESFHDVEEVYARKEGEKEGDDGGRVRMAISGWYHIPQEGEDGYEEGLEERLAEKSSLMQLQGKGDKYDLPQAQIQTYDQENGDTTVDGNGKQLVKASDEDDDLTLTVADFDFLLEFLAPTYLTPDTLSSLSSIFADESSLRLSDVLSAKFSSSLRSYITSQEQEHPLDNLSSAEIEASTDWKVARPPHKHRFLFQQPSLSTQVSTAESTPLHSLLNTLLPSRPFRKWLALATGLTLTSHDILARRFRRGTDYTLATGYNEDVSRLEVTLGITPTKGWGGDKVGKAEDGSPTVANESKEPEEDEYEEADEDGKKETTDATVGNAKKAGNNKHEDADEDVKEKDSDSTANRYTRAEVDDEEHGDENETEKDKRATVAKGANEVRDSNEAPVDAEKEHDPHTAAPEENGRDNNPPIASDDEPSSTAEEEKGKSHDTRAPAAPVSEKPLPATTNPPPLHLRQPRPHHRRRRLRSLHGRRRRPRHRQRRRRPRSPPLGSEPLPHALLLLSPAFSFLFLTPQSQVQPRSEV</sequence>
<comment type="caution">
    <text evidence="11">The sequence shown here is derived from an EMBL/GenBank/DDBJ whole genome shotgun (WGS) entry which is preliminary data.</text>
</comment>
<dbReference type="GO" id="GO:0006449">
    <property type="term" value="P:regulation of translational termination"/>
    <property type="evidence" value="ECO:0007669"/>
    <property type="project" value="TreeGrafter"/>
</dbReference>
<comment type="cofactor">
    <cofactor evidence="1">
        <name>L-ascorbate</name>
        <dbReference type="ChEBI" id="CHEBI:38290"/>
    </cofactor>
</comment>
<comment type="similarity">
    <text evidence="2">Belongs to the TPA1 family.</text>
</comment>
<feature type="region of interest" description="Disordered" evidence="9">
    <location>
        <begin position="1"/>
        <end position="34"/>
    </location>
</feature>
<dbReference type="GO" id="GO:0005506">
    <property type="term" value="F:iron ion binding"/>
    <property type="evidence" value="ECO:0007669"/>
    <property type="project" value="InterPro"/>
</dbReference>
<keyword evidence="7" id="KW-0408">Iron</keyword>
<dbReference type="GO" id="GO:0031418">
    <property type="term" value="F:L-ascorbic acid binding"/>
    <property type="evidence" value="ECO:0007669"/>
    <property type="project" value="UniProtKB-KW"/>
</dbReference>
<feature type="domain" description="Fe2OG dioxygenase" evidence="10">
    <location>
        <begin position="124"/>
        <end position="249"/>
    </location>
</feature>
<evidence type="ECO:0000256" key="2">
    <source>
        <dbReference type="ARBA" id="ARBA00007443"/>
    </source>
</evidence>
<evidence type="ECO:0000256" key="9">
    <source>
        <dbReference type="SAM" id="MobiDB-lite"/>
    </source>
</evidence>
<evidence type="ECO:0000259" key="10">
    <source>
        <dbReference type="PROSITE" id="PS51471"/>
    </source>
</evidence>
<dbReference type="EMBL" id="VXIT01000006">
    <property type="protein sequence ID" value="KAA6411992.1"/>
    <property type="molecule type" value="Genomic_DNA"/>
</dbReference>
<keyword evidence="3" id="KW-0479">Metal-binding</keyword>
<comment type="catalytic activity">
    <reaction evidence="8">
        <text>[ribosomal protein uS12]-L-proline + 2-oxoglutarate + O2 = [ribosomal protein uS12]-(3S)-3-hydroxy-L-proline + succinate + CO2</text>
        <dbReference type="Rhea" id="RHEA:54156"/>
        <dbReference type="Rhea" id="RHEA-COMP:13816"/>
        <dbReference type="Rhea" id="RHEA-COMP:13818"/>
        <dbReference type="ChEBI" id="CHEBI:15379"/>
        <dbReference type="ChEBI" id="CHEBI:16526"/>
        <dbReference type="ChEBI" id="CHEBI:16810"/>
        <dbReference type="ChEBI" id="CHEBI:30031"/>
        <dbReference type="ChEBI" id="CHEBI:50342"/>
        <dbReference type="ChEBI" id="CHEBI:85428"/>
    </reaction>
</comment>
<dbReference type="Gene3D" id="3.60.130.20">
    <property type="entry name" value="Oxoglutarate/iron-dependent oxygenase, C-terminal degradation domain"/>
    <property type="match status" value="1"/>
</dbReference>
<gene>
    <name evidence="11" type="ORF">FRX48_04142</name>
</gene>
<evidence type="ECO:0000313" key="12">
    <source>
        <dbReference type="Proteomes" id="UP000324767"/>
    </source>
</evidence>
<keyword evidence="5 11" id="KW-0223">Dioxygenase</keyword>
<feature type="compositionally biased region" description="Basic and acidic residues" evidence="9">
    <location>
        <begin position="1"/>
        <end position="32"/>
    </location>
</feature>
<dbReference type="PANTHER" id="PTHR12117">
    <property type="entry name" value="HISTONE ACETYLTRANSFERASE COMPLEX"/>
    <property type="match status" value="1"/>
</dbReference>
<dbReference type="GO" id="GO:0031543">
    <property type="term" value="F:peptidyl-proline dioxygenase activity"/>
    <property type="evidence" value="ECO:0007669"/>
    <property type="project" value="TreeGrafter"/>
</dbReference>
<feature type="compositionally biased region" description="Basic and acidic residues" evidence="9">
    <location>
        <begin position="543"/>
        <end position="558"/>
    </location>
</feature>
<dbReference type="GO" id="GO:0005737">
    <property type="term" value="C:cytoplasm"/>
    <property type="evidence" value="ECO:0007669"/>
    <property type="project" value="TreeGrafter"/>
</dbReference>
<evidence type="ECO:0000256" key="4">
    <source>
        <dbReference type="ARBA" id="ARBA00022896"/>
    </source>
</evidence>
<feature type="compositionally biased region" description="Acidic residues" evidence="9">
    <location>
        <begin position="569"/>
        <end position="580"/>
    </location>
</feature>
<accession>A0A5M8PSN8</accession>
<dbReference type="Pfam" id="PF10637">
    <property type="entry name" value="Ofd1_CTDD"/>
    <property type="match status" value="1"/>
</dbReference>
<dbReference type="InterPro" id="IPR019601">
    <property type="entry name" value="Oxoglutarate/Fe-dep_Oase_C"/>
</dbReference>
<dbReference type="OrthoDB" id="430522at2759"/>
<evidence type="ECO:0000256" key="1">
    <source>
        <dbReference type="ARBA" id="ARBA00001961"/>
    </source>
</evidence>
<feature type="compositionally biased region" description="Basic and acidic residues" evidence="9">
    <location>
        <begin position="638"/>
        <end position="648"/>
    </location>
</feature>
<keyword evidence="6" id="KW-0560">Oxidoreductase</keyword>
<feature type="compositionally biased region" description="Acidic residues" evidence="9">
    <location>
        <begin position="512"/>
        <end position="523"/>
    </location>
</feature>
<evidence type="ECO:0000256" key="3">
    <source>
        <dbReference type="ARBA" id="ARBA00022723"/>
    </source>
</evidence>
<reference evidence="11 12" key="1">
    <citation type="submission" date="2019-09" db="EMBL/GenBank/DDBJ databases">
        <title>The hologenome of the rock-dwelling lichen Lasallia pustulata.</title>
        <authorList>
            <person name="Greshake Tzovaras B."/>
            <person name="Segers F."/>
            <person name="Bicker A."/>
            <person name="Dal Grande F."/>
            <person name="Otte J."/>
            <person name="Hankeln T."/>
            <person name="Schmitt I."/>
            <person name="Ebersberger I."/>
        </authorList>
    </citation>
    <scope>NUCLEOTIDE SEQUENCE [LARGE SCALE GENOMIC DNA]</scope>
    <source>
        <strain evidence="11">A1-1</strain>
    </source>
</reference>
<dbReference type="Gene3D" id="2.60.120.620">
    <property type="entry name" value="q2cbj1_9rhob like domain"/>
    <property type="match status" value="1"/>
</dbReference>
<dbReference type="InterPro" id="IPR005123">
    <property type="entry name" value="Oxoglu/Fe-dep_dioxygenase_dom"/>
</dbReference>
<dbReference type="Proteomes" id="UP000324767">
    <property type="component" value="Unassembled WGS sequence"/>
</dbReference>
<organism evidence="11 12">
    <name type="scientific">Lasallia pustulata</name>
    <dbReference type="NCBI Taxonomy" id="136370"/>
    <lineage>
        <taxon>Eukaryota</taxon>
        <taxon>Fungi</taxon>
        <taxon>Dikarya</taxon>
        <taxon>Ascomycota</taxon>
        <taxon>Pezizomycotina</taxon>
        <taxon>Lecanoromycetes</taxon>
        <taxon>OSLEUM clade</taxon>
        <taxon>Umbilicariomycetidae</taxon>
        <taxon>Umbilicariales</taxon>
        <taxon>Umbilicariaceae</taxon>
        <taxon>Lasallia</taxon>
    </lineage>
</organism>
<dbReference type="InterPro" id="IPR039558">
    <property type="entry name" value="TPA1/OFD1_N"/>
</dbReference>
<keyword evidence="4" id="KW-0847">Vitamin C</keyword>
<dbReference type="PANTHER" id="PTHR12117:SF0">
    <property type="entry name" value="PROLYL 3-HYDROXYLASE OGFOD1"/>
    <property type="match status" value="1"/>
</dbReference>
<feature type="compositionally biased region" description="Basic and acidic residues" evidence="9">
    <location>
        <begin position="593"/>
        <end position="612"/>
    </location>
</feature>
<feature type="compositionally biased region" description="Basic residues" evidence="9">
    <location>
        <begin position="671"/>
        <end position="702"/>
    </location>
</feature>
<dbReference type="InterPro" id="IPR006620">
    <property type="entry name" value="Pro_4_hyd_alph"/>
</dbReference>
<dbReference type="SMART" id="SM00702">
    <property type="entry name" value="P4Hc"/>
    <property type="match status" value="1"/>
</dbReference>
<name>A0A5M8PSN8_9LECA</name>
<dbReference type="PROSITE" id="PS51471">
    <property type="entry name" value="FE2OG_OXY"/>
    <property type="match status" value="1"/>
</dbReference>
<dbReference type="InterPro" id="IPR051842">
    <property type="entry name" value="uS12_prolyl_hydroxylase"/>
</dbReference>
<proteinExistence type="inferred from homology"/>
<evidence type="ECO:0000256" key="5">
    <source>
        <dbReference type="ARBA" id="ARBA00022964"/>
    </source>
</evidence>
<evidence type="ECO:0000313" key="11">
    <source>
        <dbReference type="EMBL" id="KAA6411992.1"/>
    </source>
</evidence>
<feature type="region of interest" description="Disordered" evidence="9">
    <location>
        <begin position="485"/>
        <end position="711"/>
    </location>
</feature>
<protein>
    <submittedName>
        <fullName evidence="11">2-oxoglutarate and Fe(II) dioxygenase domain containing 1</fullName>
    </submittedName>
</protein>
<dbReference type="Pfam" id="PF13661">
    <property type="entry name" value="2OG-FeII_Oxy_4"/>
    <property type="match status" value="1"/>
</dbReference>
<dbReference type="AlphaFoldDB" id="A0A5M8PSN8"/>
<evidence type="ECO:0000256" key="6">
    <source>
        <dbReference type="ARBA" id="ARBA00023002"/>
    </source>
</evidence>
<evidence type="ECO:0000256" key="7">
    <source>
        <dbReference type="ARBA" id="ARBA00023004"/>
    </source>
</evidence>